<evidence type="ECO:0000313" key="5">
    <source>
        <dbReference type="Proteomes" id="UP000198324"/>
    </source>
</evidence>
<reference evidence="4 5" key="1">
    <citation type="submission" date="2017-06" db="EMBL/GenBank/DDBJ databases">
        <authorList>
            <person name="Kim H.J."/>
            <person name="Triplett B.A."/>
        </authorList>
    </citation>
    <scope>NUCLEOTIDE SEQUENCE [LARGE SCALE GENOMIC DNA]</scope>
    <source>
        <strain evidence="4 5">DSM 13116</strain>
    </source>
</reference>
<keyword evidence="5" id="KW-1185">Reference proteome</keyword>
<dbReference type="PROSITE" id="PS01031">
    <property type="entry name" value="SHSP"/>
    <property type="match status" value="1"/>
</dbReference>
<dbReference type="CDD" id="cd06464">
    <property type="entry name" value="ACD_sHsps-like"/>
    <property type="match status" value="1"/>
</dbReference>
<dbReference type="PANTHER" id="PTHR11527">
    <property type="entry name" value="HEAT-SHOCK PROTEIN 20 FAMILY MEMBER"/>
    <property type="match status" value="1"/>
</dbReference>
<feature type="domain" description="SHSP" evidence="3">
    <location>
        <begin position="34"/>
        <end position="153"/>
    </location>
</feature>
<proteinExistence type="inferred from homology"/>
<accession>A0A238Y0E9</accession>
<gene>
    <name evidence="4" type="ORF">SAMN04488503_0593</name>
</gene>
<protein>
    <submittedName>
        <fullName evidence="4">Hsp20/alpha crystallin family protein</fullName>
    </submittedName>
</protein>
<dbReference type="InterPro" id="IPR002068">
    <property type="entry name" value="A-crystallin/Hsp20_dom"/>
</dbReference>
<dbReference type="AlphaFoldDB" id="A0A238Y0E9"/>
<organism evidence="4 5">
    <name type="scientific">Humidesulfovibrio mexicanus</name>
    <dbReference type="NCBI Taxonomy" id="147047"/>
    <lineage>
        <taxon>Bacteria</taxon>
        <taxon>Pseudomonadati</taxon>
        <taxon>Thermodesulfobacteriota</taxon>
        <taxon>Desulfovibrionia</taxon>
        <taxon>Desulfovibrionales</taxon>
        <taxon>Desulfovibrionaceae</taxon>
        <taxon>Humidesulfovibrio</taxon>
    </lineage>
</organism>
<evidence type="ECO:0000259" key="3">
    <source>
        <dbReference type="PROSITE" id="PS01031"/>
    </source>
</evidence>
<dbReference type="EMBL" id="FZOC01000001">
    <property type="protein sequence ID" value="SNR64786.1"/>
    <property type="molecule type" value="Genomic_DNA"/>
</dbReference>
<dbReference type="SUPFAM" id="SSF49764">
    <property type="entry name" value="HSP20-like chaperones"/>
    <property type="match status" value="1"/>
</dbReference>
<comment type="similarity">
    <text evidence="1 2">Belongs to the small heat shock protein (HSP20) family.</text>
</comment>
<sequence>MGKGEWGPWYAEGPARQHLERMADEQRRRACEQLRGAFVWSPAADVLELRDAIVVQVELPGVEQDRIVVEIIDGDLVVRGERPCPRLDEPEDLETDPVYRLVERVYGRFARRFRLPAGVDVARVGARLADGLLSITIPKACARTPKRFCLRID</sequence>
<name>A0A238Y0E9_9BACT</name>
<dbReference type="InterPro" id="IPR031107">
    <property type="entry name" value="Small_HSP"/>
</dbReference>
<dbReference type="OrthoDB" id="9811615at2"/>
<dbReference type="InterPro" id="IPR008978">
    <property type="entry name" value="HSP20-like_chaperone"/>
</dbReference>
<evidence type="ECO:0000256" key="2">
    <source>
        <dbReference type="RuleBase" id="RU003616"/>
    </source>
</evidence>
<dbReference type="Pfam" id="PF00011">
    <property type="entry name" value="HSP20"/>
    <property type="match status" value="1"/>
</dbReference>
<evidence type="ECO:0000313" key="4">
    <source>
        <dbReference type="EMBL" id="SNR64786.1"/>
    </source>
</evidence>
<evidence type="ECO:0000256" key="1">
    <source>
        <dbReference type="PROSITE-ProRule" id="PRU00285"/>
    </source>
</evidence>
<dbReference type="Proteomes" id="UP000198324">
    <property type="component" value="Unassembled WGS sequence"/>
</dbReference>
<dbReference type="Gene3D" id="2.60.40.790">
    <property type="match status" value="1"/>
</dbReference>